<evidence type="ECO:0000259" key="6">
    <source>
        <dbReference type="Pfam" id="PF00732"/>
    </source>
</evidence>
<dbReference type="AlphaFoldDB" id="A0A366HN43"/>
<dbReference type="RefSeq" id="WP_113958965.1">
    <property type="nucleotide sequence ID" value="NZ_QNRR01000004.1"/>
</dbReference>
<feature type="domain" description="Glucose-methanol-choline oxidoreductase N-terminal" evidence="6">
    <location>
        <begin position="252"/>
        <end position="334"/>
    </location>
</feature>
<evidence type="ECO:0000256" key="5">
    <source>
        <dbReference type="ARBA" id="ARBA00023002"/>
    </source>
</evidence>
<evidence type="ECO:0000256" key="4">
    <source>
        <dbReference type="ARBA" id="ARBA00022827"/>
    </source>
</evidence>
<evidence type="ECO:0000313" key="9">
    <source>
        <dbReference type="Proteomes" id="UP000253426"/>
    </source>
</evidence>
<dbReference type="GO" id="GO:0016614">
    <property type="term" value="F:oxidoreductase activity, acting on CH-OH group of donors"/>
    <property type="evidence" value="ECO:0007669"/>
    <property type="project" value="InterPro"/>
</dbReference>
<comment type="cofactor">
    <cofactor evidence="1">
        <name>FAD</name>
        <dbReference type="ChEBI" id="CHEBI:57692"/>
    </cofactor>
</comment>
<sequence length="603" mass="66256">MPVITSNTLKDTYDVIIVGSGAGGGQTAYTLTMEGVKVLMLEAGRSFDPATEVAMFQLPSHAPLRGVSTPDKQYGFHDCSINSGWNIPGEPYTNASPEPEHQFRWWRQRMMGGRTNHWGRISLRNGPYDFKPRTRFGAGFDWPIGYEDVAPYYDKVEMLVGVFGTNEGLENSPDSSPGVLQPAPKLRVGELYAQKHGQKVGAKIVPIHRAVLTKPQDADTLPAKLHPKNAKAQRILAEHMRMRAPCFWATDCHRGCAIRANYDSQTVHLRPALATENLDILPNAMAREVTIDKQGKATGVTFIDKTNGQERHAAGRVVVLAASSQESVRLLLNSKSALFPHGLANSSGKVGKYITDSVSSSVGAHIPAFENMPVHNEDGAGGPHAYVPWTLHDQNRNGELGFPGGYHLEFTTGRQMPSLTVVNGIDRLAGDGGVLYGKRLKEDARRFYGCNLGFGAQGTMLPNDGTYCELDPTLKDQWGIPVLRFHWKWTDFDLNQVRHQQKFITELLQAAGGKVSPKTEADIFKTMKPGGSVIHEVGGAIMGEDRETSVTNQWSQTWDVKNLFLADGAPFASTADKNPTLTIMALAWRMADHLMDELKKGNL</sequence>
<dbReference type="InterPro" id="IPR051473">
    <property type="entry name" value="P2Ox-like"/>
</dbReference>
<organism evidence="8 9">
    <name type="scientific">Roseimicrobium gellanilyticum</name>
    <dbReference type="NCBI Taxonomy" id="748857"/>
    <lineage>
        <taxon>Bacteria</taxon>
        <taxon>Pseudomonadati</taxon>
        <taxon>Verrucomicrobiota</taxon>
        <taxon>Verrucomicrobiia</taxon>
        <taxon>Verrucomicrobiales</taxon>
        <taxon>Verrucomicrobiaceae</taxon>
        <taxon>Roseimicrobium</taxon>
    </lineage>
</organism>
<dbReference type="SUPFAM" id="SSF54373">
    <property type="entry name" value="FAD-linked reductases, C-terminal domain"/>
    <property type="match status" value="1"/>
</dbReference>
<evidence type="ECO:0000256" key="1">
    <source>
        <dbReference type="ARBA" id="ARBA00001974"/>
    </source>
</evidence>
<comment type="similarity">
    <text evidence="2">Belongs to the GMC oxidoreductase family.</text>
</comment>
<dbReference type="PANTHER" id="PTHR42784">
    <property type="entry name" value="PYRANOSE 2-OXIDASE"/>
    <property type="match status" value="1"/>
</dbReference>
<accession>A0A366HN43</accession>
<evidence type="ECO:0000313" key="8">
    <source>
        <dbReference type="EMBL" id="RBP44577.1"/>
    </source>
</evidence>
<evidence type="ECO:0000259" key="7">
    <source>
        <dbReference type="Pfam" id="PF05199"/>
    </source>
</evidence>
<name>A0A366HN43_9BACT</name>
<dbReference type="InterPro" id="IPR000172">
    <property type="entry name" value="GMC_OxRdtase_N"/>
</dbReference>
<evidence type="ECO:0000256" key="2">
    <source>
        <dbReference type="ARBA" id="ARBA00010790"/>
    </source>
</evidence>
<dbReference type="InterPro" id="IPR007867">
    <property type="entry name" value="GMC_OxRtase_C"/>
</dbReference>
<dbReference type="Gene3D" id="3.50.50.60">
    <property type="entry name" value="FAD/NAD(P)-binding domain"/>
    <property type="match status" value="2"/>
</dbReference>
<dbReference type="GO" id="GO:0050660">
    <property type="term" value="F:flavin adenine dinucleotide binding"/>
    <property type="evidence" value="ECO:0007669"/>
    <property type="project" value="InterPro"/>
</dbReference>
<comment type="caution">
    <text evidence="8">The sequence shown here is derived from an EMBL/GenBank/DDBJ whole genome shotgun (WGS) entry which is preliminary data.</text>
</comment>
<dbReference type="SUPFAM" id="SSF51905">
    <property type="entry name" value="FAD/NAD(P)-binding domain"/>
    <property type="match status" value="1"/>
</dbReference>
<dbReference type="Pfam" id="PF05199">
    <property type="entry name" value="GMC_oxred_C"/>
    <property type="match status" value="1"/>
</dbReference>
<dbReference type="InterPro" id="IPR036188">
    <property type="entry name" value="FAD/NAD-bd_sf"/>
</dbReference>
<gene>
    <name evidence="8" type="ORF">DES53_104399</name>
</gene>
<keyword evidence="9" id="KW-1185">Reference proteome</keyword>
<dbReference type="PANTHER" id="PTHR42784:SF1">
    <property type="entry name" value="PYRANOSE 2-OXIDASE"/>
    <property type="match status" value="1"/>
</dbReference>
<proteinExistence type="inferred from homology"/>
<dbReference type="OrthoDB" id="9787779at2"/>
<reference evidence="8 9" key="1">
    <citation type="submission" date="2018-06" db="EMBL/GenBank/DDBJ databases">
        <title>Genomic Encyclopedia of Type Strains, Phase IV (KMG-IV): sequencing the most valuable type-strain genomes for metagenomic binning, comparative biology and taxonomic classification.</title>
        <authorList>
            <person name="Goeker M."/>
        </authorList>
    </citation>
    <scope>NUCLEOTIDE SEQUENCE [LARGE SCALE GENOMIC DNA]</scope>
    <source>
        <strain evidence="8 9">DSM 25532</strain>
    </source>
</reference>
<keyword evidence="4" id="KW-0274">FAD</keyword>
<evidence type="ECO:0000256" key="3">
    <source>
        <dbReference type="ARBA" id="ARBA00022630"/>
    </source>
</evidence>
<keyword evidence="5" id="KW-0560">Oxidoreductase</keyword>
<dbReference type="Pfam" id="PF00732">
    <property type="entry name" value="GMC_oxred_N"/>
    <property type="match status" value="1"/>
</dbReference>
<dbReference type="Proteomes" id="UP000253426">
    <property type="component" value="Unassembled WGS sequence"/>
</dbReference>
<keyword evidence="3" id="KW-0285">Flavoprotein</keyword>
<dbReference type="EMBL" id="QNRR01000004">
    <property type="protein sequence ID" value="RBP44577.1"/>
    <property type="molecule type" value="Genomic_DNA"/>
</dbReference>
<protein>
    <submittedName>
        <fullName evidence="8">Choline dehydrogenase-like flavoprotein</fullName>
    </submittedName>
</protein>
<feature type="domain" description="Glucose-methanol-choline oxidoreductase C-terminal" evidence="7">
    <location>
        <begin position="470"/>
        <end position="587"/>
    </location>
</feature>